<dbReference type="Proteomes" id="UP000236654">
    <property type="component" value="Unassembled WGS sequence"/>
</dbReference>
<dbReference type="AlphaFoldDB" id="A0A2I0QZI2"/>
<dbReference type="NCBIfam" id="TIGR04183">
    <property type="entry name" value="Por_Secre_tail"/>
    <property type="match status" value="1"/>
</dbReference>
<gene>
    <name evidence="3" type="ORF">CW751_13410</name>
</gene>
<dbReference type="OrthoDB" id="849076at2"/>
<dbReference type="EMBL" id="PJNI01000019">
    <property type="protein sequence ID" value="PKR79717.1"/>
    <property type="molecule type" value="Genomic_DNA"/>
</dbReference>
<feature type="domain" description="Secretion system C-terminal sorting" evidence="2">
    <location>
        <begin position="1"/>
        <end position="78"/>
    </location>
</feature>
<comment type="caution">
    <text evidence="3">The sequence shown here is derived from an EMBL/GenBank/DDBJ whole genome shotgun (WGS) entry which is preliminary data.</text>
</comment>
<accession>A0A2I0QZI2</accession>
<keyword evidence="1" id="KW-0732">Signal</keyword>
<dbReference type="InterPro" id="IPR026444">
    <property type="entry name" value="Secre_tail"/>
</dbReference>
<dbReference type="Pfam" id="PF18962">
    <property type="entry name" value="Por_Secre_tail"/>
    <property type="match status" value="1"/>
</dbReference>
<keyword evidence="4" id="KW-1185">Reference proteome</keyword>
<evidence type="ECO:0000256" key="1">
    <source>
        <dbReference type="ARBA" id="ARBA00022729"/>
    </source>
</evidence>
<proteinExistence type="predicted"/>
<sequence>MYPNPTNGNVAVNISLNEEVNGQLYITDMNGRVLKTAFDNQILRAGDSRHQLATESLSKGIYLVHLIVGGERHVKRLVKQ</sequence>
<evidence type="ECO:0000313" key="3">
    <source>
        <dbReference type="EMBL" id="PKR79717.1"/>
    </source>
</evidence>
<protein>
    <recommendedName>
        <fullName evidence="2">Secretion system C-terminal sorting domain-containing protein</fullName>
    </recommendedName>
</protein>
<name>A0A2I0QZI2_9FLAO</name>
<reference evidence="3 4" key="1">
    <citation type="submission" date="2017-12" db="EMBL/GenBank/DDBJ databases">
        <title>The draft genome sequence of Brumimicrobium saltpan LHR20.</title>
        <authorList>
            <person name="Do Z.-J."/>
            <person name="Luo H.-R."/>
        </authorList>
    </citation>
    <scope>NUCLEOTIDE SEQUENCE [LARGE SCALE GENOMIC DNA]</scope>
    <source>
        <strain evidence="3 4">LHR20</strain>
    </source>
</reference>
<evidence type="ECO:0000259" key="2">
    <source>
        <dbReference type="Pfam" id="PF18962"/>
    </source>
</evidence>
<evidence type="ECO:0000313" key="4">
    <source>
        <dbReference type="Proteomes" id="UP000236654"/>
    </source>
</evidence>
<organism evidence="3 4">
    <name type="scientific">Brumimicrobium salinarum</name>
    <dbReference type="NCBI Taxonomy" id="2058658"/>
    <lineage>
        <taxon>Bacteria</taxon>
        <taxon>Pseudomonadati</taxon>
        <taxon>Bacteroidota</taxon>
        <taxon>Flavobacteriia</taxon>
        <taxon>Flavobacteriales</taxon>
        <taxon>Crocinitomicaceae</taxon>
        <taxon>Brumimicrobium</taxon>
    </lineage>
</organism>